<feature type="region of interest" description="Disordered" evidence="1">
    <location>
        <begin position="129"/>
        <end position="148"/>
    </location>
</feature>
<reference evidence="2" key="1">
    <citation type="journal article" date="2019" name="Sci. Rep.">
        <title>Draft genome of Tanacetum cinerariifolium, the natural source of mosquito coil.</title>
        <authorList>
            <person name="Yamashiro T."/>
            <person name="Shiraishi A."/>
            <person name="Satake H."/>
            <person name="Nakayama K."/>
        </authorList>
    </citation>
    <scope>NUCLEOTIDE SEQUENCE</scope>
</reference>
<protein>
    <recommendedName>
        <fullName evidence="3">Reverse transcriptase domain-containing protein</fullName>
    </recommendedName>
</protein>
<name>A0A6L2LP02_TANCI</name>
<dbReference type="AlphaFoldDB" id="A0A6L2LP02"/>
<sequence>MLKACFDITLQMTLPSSLILVEDSDSQREVIDIFTDTDDLMPPGIESDGYDSGRDIYFLEELLGDDFLPLSKNESSYFDHHDDSSFSRPPSEPPDVEFFYFKPDSEELISTVMNNIEGIVISQSYKRRNERIDAKNSKEESKRNREFH</sequence>
<gene>
    <name evidence="2" type="ORF">Tci_034200</name>
</gene>
<feature type="compositionally biased region" description="Basic and acidic residues" evidence="1">
    <location>
        <begin position="130"/>
        <end position="148"/>
    </location>
</feature>
<evidence type="ECO:0000313" key="2">
    <source>
        <dbReference type="EMBL" id="GEU62222.1"/>
    </source>
</evidence>
<evidence type="ECO:0000256" key="1">
    <source>
        <dbReference type="SAM" id="MobiDB-lite"/>
    </source>
</evidence>
<proteinExistence type="predicted"/>
<comment type="caution">
    <text evidence="2">The sequence shown here is derived from an EMBL/GenBank/DDBJ whole genome shotgun (WGS) entry which is preliminary data.</text>
</comment>
<accession>A0A6L2LP02</accession>
<dbReference type="EMBL" id="BKCJ010004638">
    <property type="protein sequence ID" value="GEU62222.1"/>
    <property type="molecule type" value="Genomic_DNA"/>
</dbReference>
<evidence type="ECO:0008006" key="3">
    <source>
        <dbReference type="Google" id="ProtNLM"/>
    </source>
</evidence>
<organism evidence="2">
    <name type="scientific">Tanacetum cinerariifolium</name>
    <name type="common">Dalmatian daisy</name>
    <name type="synonym">Chrysanthemum cinerariifolium</name>
    <dbReference type="NCBI Taxonomy" id="118510"/>
    <lineage>
        <taxon>Eukaryota</taxon>
        <taxon>Viridiplantae</taxon>
        <taxon>Streptophyta</taxon>
        <taxon>Embryophyta</taxon>
        <taxon>Tracheophyta</taxon>
        <taxon>Spermatophyta</taxon>
        <taxon>Magnoliopsida</taxon>
        <taxon>eudicotyledons</taxon>
        <taxon>Gunneridae</taxon>
        <taxon>Pentapetalae</taxon>
        <taxon>asterids</taxon>
        <taxon>campanulids</taxon>
        <taxon>Asterales</taxon>
        <taxon>Asteraceae</taxon>
        <taxon>Asteroideae</taxon>
        <taxon>Anthemideae</taxon>
        <taxon>Anthemidinae</taxon>
        <taxon>Tanacetum</taxon>
    </lineage>
</organism>